<dbReference type="Pfam" id="PF00023">
    <property type="entry name" value="Ank"/>
    <property type="match status" value="1"/>
</dbReference>
<organism evidence="4 5">
    <name type="scientific">Cymbomonas tetramitiformis</name>
    <dbReference type="NCBI Taxonomy" id="36881"/>
    <lineage>
        <taxon>Eukaryota</taxon>
        <taxon>Viridiplantae</taxon>
        <taxon>Chlorophyta</taxon>
        <taxon>Pyramimonadophyceae</taxon>
        <taxon>Pyramimonadales</taxon>
        <taxon>Pyramimonadaceae</taxon>
        <taxon>Cymbomonas</taxon>
    </lineage>
</organism>
<dbReference type="SUPFAM" id="SSF48403">
    <property type="entry name" value="Ankyrin repeat"/>
    <property type="match status" value="2"/>
</dbReference>
<sequence length="515" mass="55604">MGVHGLTPLHRAAQNGRMEVVRVLLSAGANHHCRNLVDQTPLHLAAENGDAEIVELLLESGVDVDARDKKLCCPLHLAACHGRDAAVDALLGHGADVSALDENHETPLHFAVRYRHESVVRRFLQAGAKLEPEETKSISSEILQAANHGDEDWARLLLSVGIDINTCDEAGHTALHLAAYQDQFPMIEWLLEVCLPSRPAGVRSQRGQANSLQHLLCAQLIPCRGRRVDMYSMDGYSALHVASYNGHIRIVEALLKADAGVDDLPQCTPLHLAAQEGHDAVVSALLEAGADSEMRDCDGCTALHWAAEKGQMKVVQALIQAGADVDPADLLGWVPLHLAVQYNHLAVTHQLLLSKADTNSQNQKGHTALHLASMIGFPITVKVLLDSGASSEIRDKAGKTPYDTAKANGRSHIMMLLESTESLNLIYSPEQYNGTSALGVKTKPTAQLQGVARVAQDALDVEVQLPAMQAPSPRDKGMVMQPTLQAGDLPQDDSTATQAPRVNTVLRRLTGYTLR</sequence>
<gene>
    <name evidence="4" type="ORF">CYMTET_51211</name>
</gene>
<dbReference type="SMART" id="SM00248">
    <property type="entry name" value="ANK"/>
    <property type="match status" value="11"/>
</dbReference>
<feature type="repeat" description="ANK" evidence="3">
    <location>
        <begin position="265"/>
        <end position="297"/>
    </location>
</feature>
<protein>
    <submittedName>
        <fullName evidence="4">Uncharacterized protein</fullName>
    </submittedName>
</protein>
<dbReference type="InterPro" id="IPR002110">
    <property type="entry name" value="Ankyrin_rpt"/>
</dbReference>
<dbReference type="Pfam" id="PF13637">
    <property type="entry name" value="Ank_4"/>
    <property type="match status" value="1"/>
</dbReference>
<accession>A0AAE0BMQ3</accession>
<evidence type="ECO:0000313" key="4">
    <source>
        <dbReference type="EMBL" id="KAK3238814.1"/>
    </source>
</evidence>
<proteinExistence type="predicted"/>
<feature type="repeat" description="ANK" evidence="3">
    <location>
        <begin position="364"/>
        <end position="396"/>
    </location>
</feature>
<dbReference type="Proteomes" id="UP001190700">
    <property type="component" value="Unassembled WGS sequence"/>
</dbReference>
<dbReference type="InterPro" id="IPR036770">
    <property type="entry name" value="Ankyrin_rpt-contain_sf"/>
</dbReference>
<feature type="repeat" description="ANK" evidence="3">
    <location>
        <begin position="170"/>
        <end position="192"/>
    </location>
</feature>
<dbReference type="AlphaFoldDB" id="A0AAE0BMQ3"/>
<feature type="repeat" description="ANK" evidence="3">
    <location>
        <begin position="331"/>
        <end position="363"/>
    </location>
</feature>
<feature type="repeat" description="ANK" evidence="3">
    <location>
        <begin position="234"/>
        <end position="266"/>
    </location>
</feature>
<dbReference type="PROSITE" id="PS50297">
    <property type="entry name" value="ANK_REP_REGION"/>
    <property type="match status" value="10"/>
</dbReference>
<dbReference type="Pfam" id="PF12796">
    <property type="entry name" value="Ank_2"/>
    <property type="match status" value="3"/>
</dbReference>
<dbReference type="PROSITE" id="PS50088">
    <property type="entry name" value="ANK_REPEAT"/>
    <property type="match status" value="10"/>
</dbReference>
<feature type="repeat" description="ANK" evidence="3">
    <location>
        <begin position="298"/>
        <end position="330"/>
    </location>
</feature>
<feature type="repeat" description="ANK" evidence="3">
    <location>
        <begin position="4"/>
        <end position="36"/>
    </location>
</feature>
<keyword evidence="1" id="KW-0677">Repeat</keyword>
<keyword evidence="5" id="KW-1185">Reference proteome</keyword>
<keyword evidence="2 3" id="KW-0040">ANK repeat</keyword>
<reference evidence="4 5" key="1">
    <citation type="journal article" date="2015" name="Genome Biol. Evol.">
        <title>Comparative Genomics of a Bacterivorous Green Alga Reveals Evolutionary Causalities and Consequences of Phago-Mixotrophic Mode of Nutrition.</title>
        <authorList>
            <person name="Burns J.A."/>
            <person name="Paasch A."/>
            <person name="Narechania A."/>
            <person name="Kim E."/>
        </authorList>
    </citation>
    <scope>NUCLEOTIDE SEQUENCE [LARGE SCALE GENOMIC DNA]</scope>
    <source>
        <strain evidence="4 5">PLY_AMNH</strain>
    </source>
</reference>
<dbReference type="InterPro" id="IPR051165">
    <property type="entry name" value="Multifunctional_ANK_Repeat"/>
</dbReference>
<evidence type="ECO:0000256" key="3">
    <source>
        <dbReference type="PROSITE-ProRule" id="PRU00023"/>
    </source>
</evidence>
<name>A0AAE0BMQ3_9CHLO</name>
<dbReference type="EMBL" id="LGRX02034099">
    <property type="protein sequence ID" value="KAK3238814.1"/>
    <property type="molecule type" value="Genomic_DNA"/>
</dbReference>
<feature type="repeat" description="ANK" evidence="3">
    <location>
        <begin position="37"/>
        <end position="69"/>
    </location>
</feature>
<feature type="repeat" description="ANK" evidence="3">
    <location>
        <begin position="103"/>
        <end position="135"/>
    </location>
</feature>
<comment type="caution">
    <text evidence="4">The sequence shown here is derived from an EMBL/GenBank/DDBJ whole genome shotgun (WGS) entry which is preliminary data.</text>
</comment>
<evidence type="ECO:0000256" key="2">
    <source>
        <dbReference type="ARBA" id="ARBA00023043"/>
    </source>
</evidence>
<dbReference type="Gene3D" id="1.25.40.20">
    <property type="entry name" value="Ankyrin repeat-containing domain"/>
    <property type="match status" value="5"/>
</dbReference>
<dbReference type="PANTHER" id="PTHR24123:SF33">
    <property type="entry name" value="PROTEIN HOS4"/>
    <property type="match status" value="1"/>
</dbReference>
<dbReference type="PRINTS" id="PR01415">
    <property type="entry name" value="ANKYRIN"/>
</dbReference>
<evidence type="ECO:0000256" key="1">
    <source>
        <dbReference type="ARBA" id="ARBA00022737"/>
    </source>
</evidence>
<dbReference type="PANTHER" id="PTHR24123">
    <property type="entry name" value="ANKYRIN REPEAT-CONTAINING"/>
    <property type="match status" value="1"/>
</dbReference>
<feature type="repeat" description="ANK" evidence="3">
    <location>
        <begin position="74"/>
        <end position="102"/>
    </location>
</feature>
<evidence type="ECO:0000313" key="5">
    <source>
        <dbReference type="Proteomes" id="UP001190700"/>
    </source>
</evidence>